<dbReference type="GO" id="GO:0007219">
    <property type="term" value="P:Notch signaling pathway"/>
    <property type="evidence" value="ECO:0007669"/>
    <property type="project" value="TreeGrafter"/>
</dbReference>
<dbReference type="InterPro" id="IPR000742">
    <property type="entry name" value="EGF"/>
</dbReference>
<dbReference type="Proteomes" id="UP000278627">
    <property type="component" value="Unassembled WGS sequence"/>
</dbReference>
<evidence type="ECO:0000256" key="2">
    <source>
        <dbReference type="ARBA" id="ARBA00022729"/>
    </source>
</evidence>
<gene>
    <name evidence="7" type="ORF">BPAG_LOCUS4746</name>
</gene>
<dbReference type="GO" id="GO:0005509">
    <property type="term" value="F:calcium ion binding"/>
    <property type="evidence" value="ECO:0007669"/>
    <property type="project" value="InterPro"/>
</dbReference>
<dbReference type="InterPro" id="IPR024731">
    <property type="entry name" value="NELL2-like_EGF"/>
</dbReference>
<keyword evidence="3" id="KW-0677">Repeat</keyword>
<dbReference type="PROSITE" id="PS01187">
    <property type="entry name" value="EGF_CA"/>
    <property type="match status" value="1"/>
</dbReference>
<evidence type="ECO:0000313" key="8">
    <source>
        <dbReference type="Proteomes" id="UP000278627"/>
    </source>
</evidence>
<protein>
    <submittedName>
        <fullName evidence="9">EGF-like domain-containing protein</fullName>
    </submittedName>
</protein>
<dbReference type="SUPFAM" id="SSF57196">
    <property type="entry name" value="EGF/Laminin"/>
    <property type="match status" value="1"/>
</dbReference>
<dbReference type="Gene3D" id="2.10.25.10">
    <property type="entry name" value="Laminin"/>
    <property type="match status" value="2"/>
</dbReference>
<dbReference type="PANTHER" id="PTHR12916">
    <property type="entry name" value="CYTOCHROME C OXIDASE POLYPEPTIDE VIC-2"/>
    <property type="match status" value="1"/>
</dbReference>
<reference evidence="9" key="1">
    <citation type="submission" date="2017-02" db="UniProtKB">
        <authorList>
            <consortium name="WormBaseParasite"/>
        </authorList>
    </citation>
    <scope>IDENTIFICATION</scope>
</reference>
<accession>A0A0N4T995</accession>
<dbReference type="InterPro" id="IPR013032">
    <property type="entry name" value="EGF-like_CS"/>
</dbReference>
<dbReference type="STRING" id="6280.A0A0N4T995"/>
<evidence type="ECO:0000256" key="3">
    <source>
        <dbReference type="ARBA" id="ARBA00022737"/>
    </source>
</evidence>
<comment type="caution">
    <text evidence="5">Lacks conserved residue(s) required for the propagation of feature annotation.</text>
</comment>
<keyword evidence="2" id="KW-0732">Signal</keyword>
<dbReference type="SMART" id="SM00179">
    <property type="entry name" value="EGF_CA"/>
    <property type="match status" value="1"/>
</dbReference>
<sequence>MNFEKKNKNKIEGYTCQCLDGFVDLSENEEFKPGRICEKDTNECADPITYNIDCSENATCHDIPESFTCICNPGFIDISSHYSLLPGRKCVENVDECSNGTTNDCSPNADCIDQPIG</sequence>
<dbReference type="InterPro" id="IPR000152">
    <property type="entry name" value="EGF-type_Asp/Asn_hydroxyl_site"/>
</dbReference>
<keyword evidence="4" id="KW-1015">Disulfide bond</keyword>
<dbReference type="Pfam" id="PF12947">
    <property type="entry name" value="EGF_3"/>
    <property type="match status" value="1"/>
</dbReference>
<dbReference type="PROSITE" id="PS50026">
    <property type="entry name" value="EGF_3"/>
    <property type="match status" value="1"/>
</dbReference>
<feature type="domain" description="EGF-like" evidence="6">
    <location>
        <begin position="40"/>
        <end position="81"/>
    </location>
</feature>
<proteinExistence type="predicted"/>
<organism evidence="9">
    <name type="scientific">Brugia pahangi</name>
    <name type="common">Filarial nematode worm</name>
    <dbReference type="NCBI Taxonomy" id="6280"/>
    <lineage>
        <taxon>Eukaryota</taxon>
        <taxon>Metazoa</taxon>
        <taxon>Ecdysozoa</taxon>
        <taxon>Nematoda</taxon>
        <taxon>Chromadorea</taxon>
        <taxon>Rhabditida</taxon>
        <taxon>Spirurina</taxon>
        <taxon>Spiruromorpha</taxon>
        <taxon>Filarioidea</taxon>
        <taxon>Onchocercidae</taxon>
        <taxon>Brugia</taxon>
    </lineage>
</organism>
<dbReference type="PROSITE" id="PS00010">
    <property type="entry name" value="ASX_HYDROXYL"/>
    <property type="match status" value="1"/>
</dbReference>
<keyword evidence="8" id="KW-1185">Reference proteome</keyword>
<dbReference type="GO" id="GO:0005112">
    <property type="term" value="F:Notch binding"/>
    <property type="evidence" value="ECO:0007669"/>
    <property type="project" value="TreeGrafter"/>
</dbReference>
<evidence type="ECO:0000256" key="1">
    <source>
        <dbReference type="ARBA" id="ARBA00022536"/>
    </source>
</evidence>
<evidence type="ECO:0000313" key="9">
    <source>
        <dbReference type="WBParaSite" id="BPAG_0000478201-mRNA-1"/>
    </source>
</evidence>
<dbReference type="CDD" id="cd00054">
    <property type="entry name" value="EGF_CA"/>
    <property type="match status" value="1"/>
</dbReference>
<dbReference type="PANTHER" id="PTHR12916:SF9">
    <property type="entry name" value="NEUROGENIC LOCUS NOTCH HOMOLOG PROTEIN 1-RELATED"/>
    <property type="match status" value="1"/>
</dbReference>
<dbReference type="SMART" id="SM00181">
    <property type="entry name" value="EGF"/>
    <property type="match status" value="1"/>
</dbReference>
<evidence type="ECO:0000259" key="6">
    <source>
        <dbReference type="PROSITE" id="PS50026"/>
    </source>
</evidence>
<evidence type="ECO:0000256" key="5">
    <source>
        <dbReference type="PROSITE-ProRule" id="PRU00076"/>
    </source>
</evidence>
<dbReference type="EMBL" id="UZAD01002637">
    <property type="protein sequence ID" value="VDN85932.1"/>
    <property type="molecule type" value="Genomic_DNA"/>
</dbReference>
<reference evidence="7 8" key="2">
    <citation type="submission" date="2018-11" db="EMBL/GenBank/DDBJ databases">
        <authorList>
            <consortium name="Pathogen Informatics"/>
        </authorList>
    </citation>
    <scope>NUCLEOTIDE SEQUENCE [LARGE SCALE GENOMIC DNA]</scope>
</reference>
<dbReference type="InterPro" id="IPR018097">
    <property type="entry name" value="EGF_Ca-bd_CS"/>
</dbReference>
<name>A0A0N4T995_BRUPA</name>
<dbReference type="Pfam" id="PF12661">
    <property type="entry name" value="hEGF"/>
    <property type="match status" value="1"/>
</dbReference>
<keyword evidence="1 5" id="KW-0245">EGF-like domain</keyword>
<dbReference type="WBParaSite" id="BPAG_0000478201-mRNA-1">
    <property type="protein sequence ID" value="BPAG_0000478201-mRNA-1"/>
    <property type="gene ID" value="BPAG_0000478201"/>
</dbReference>
<dbReference type="AlphaFoldDB" id="A0A0N4T995"/>
<dbReference type="InterPro" id="IPR001881">
    <property type="entry name" value="EGF-like_Ca-bd_dom"/>
</dbReference>
<evidence type="ECO:0000256" key="4">
    <source>
        <dbReference type="ARBA" id="ARBA00023157"/>
    </source>
</evidence>
<evidence type="ECO:0000313" key="7">
    <source>
        <dbReference type="EMBL" id="VDN85932.1"/>
    </source>
</evidence>